<feature type="transmembrane region" description="Helical" evidence="1">
    <location>
        <begin position="29"/>
        <end position="52"/>
    </location>
</feature>
<dbReference type="Pfam" id="PF13686">
    <property type="entry name" value="DrsE_2"/>
    <property type="match status" value="1"/>
</dbReference>
<dbReference type="PANTHER" id="PTHR34655:SF2">
    <property type="entry name" value="PEROXIREDOXIN FAMILY PROTEIN"/>
    <property type="match status" value="1"/>
</dbReference>
<organism evidence="2 3">
    <name type="scientific">Rhodospirillum rubrum (strain ATCC 11170 / ATH 1.1.1 / DSM 467 / LMG 4362 / NCIMB 8255 / S1)</name>
    <dbReference type="NCBI Taxonomy" id="269796"/>
    <lineage>
        <taxon>Bacteria</taxon>
        <taxon>Pseudomonadati</taxon>
        <taxon>Pseudomonadota</taxon>
        <taxon>Alphaproteobacteria</taxon>
        <taxon>Rhodospirillales</taxon>
        <taxon>Rhodospirillaceae</taxon>
        <taxon>Rhodospirillum</taxon>
    </lineage>
</organism>
<dbReference type="STRING" id="269796.Rru_A3792"/>
<dbReference type="InterPro" id="IPR032836">
    <property type="entry name" value="DsrE2-like"/>
</dbReference>
<dbReference type="HOGENOM" id="CLU_149141_0_0_5"/>
<dbReference type="eggNOG" id="COG2210">
    <property type="taxonomic scope" value="Bacteria"/>
</dbReference>
<accession>Q2RMQ9</accession>
<dbReference type="SUPFAM" id="SSF75169">
    <property type="entry name" value="DsrEFH-like"/>
    <property type="match status" value="1"/>
</dbReference>
<dbReference type="EnsemblBacteria" id="ABC24586">
    <property type="protein sequence ID" value="ABC24586"/>
    <property type="gene ID" value="Rru_A3792"/>
</dbReference>
<evidence type="ECO:0008006" key="4">
    <source>
        <dbReference type="Google" id="ProtNLM"/>
    </source>
</evidence>
<keyword evidence="3" id="KW-1185">Reference proteome</keyword>
<keyword evidence="1" id="KW-0812">Transmembrane</keyword>
<keyword evidence="1" id="KW-1133">Transmembrane helix</keyword>
<dbReference type="Proteomes" id="UP000001929">
    <property type="component" value="Chromosome"/>
</dbReference>
<name>Q2RMQ9_RHORT</name>
<dbReference type="EMBL" id="CP000230">
    <property type="protein sequence ID" value="ABC24586.1"/>
    <property type="molecule type" value="Genomic_DNA"/>
</dbReference>
<dbReference type="InterPro" id="IPR027396">
    <property type="entry name" value="DsrEFH-like"/>
</dbReference>
<dbReference type="RefSeq" id="WP_011391539.1">
    <property type="nucleotide sequence ID" value="NC_007643.1"/>
</dbReference>
<dbReference type="PATRIC" id="fig|269796.9.peg.3914"/>
<keyword evidence="1" id="KW-0472">Membrane</keyword>
<dbReference type="KEGG" id="rru:Rru_A3792"/>
<dbReference type="PANTHER" id="PTHR34655">
    <property type="entry name" value="CONSERVED WITHIN P. AEROPHILUM"/>
    <property type="match status" value="1"/>
</dbReference>
<evidence type="ECO:0000256" key="1">
    <source>
        <dbReference type="SAM" id="Phobius"/>
    </source>
</evidence>
<proteinExistence type="predicted"/>
<gene>
    <name evidence="2" type="ordered locus">Rru_A3792</name>
</gene>
<dbReference type="Gene3D" id="3.40.1260.10">
    <property type="entry name" value="DsrEFH-like"/>
    <property type="match status" value="1"/>
</dbReference>
<protein>
    <recommendedName>
        <fullName evidence="4">Peroxiredoxin family protein</fullName>
    </recommendedName>
</protein>
<reference evidence="2 3" key="1">
    <citation type="journal article" date="2011" name="Stand. Genomic Sci.">
        <title>Complete genome sequence of Rhodospirillum rubrum type strain (S1).</title>
        <authorList>
            <person name="Munk A.C."/>
            <person name="Copeland A."/>
            <person name="Lucas S."/>
            <person name="Lapidus A."/>
            <person name="Del Rio T.G."/>
            <person name="Barry K."/>
            <person name="Detter J.C."/>
            <person name="Hammon N."/>
            <person name="Israni S."/>
            <person name="Pitluck S."/>
            <person name="Brettin T."/>
            <person name="Bruce D."/>
            <person name="Han C."/>
            <person name="Tapia R."/>
            <person name="Gilna P."/>
            <person name="Schmutz J."/>
            <person name="Larimer F."/>
            <person name="Land M."/>
            <person name="Kyrpides N.C."/>
            <person name="Mavromatis K."/>
            <person name="Richardson P."/>
            <person name="Rohde M."/>
            <person name="Goker M."/>
            <person name="Klenk H.P."/>
            <person name="Zhang Y."/>
            <person name="Roberts G.P."/>
            <person name="Reslewic S."/>
            <person name="Schwartz D.C."/>
        </authorList>
    </citation>
    <scope>NUCLEOTIDE SEQUENCE [LARGE SCALE GENOMIC DNA]</scope>
    <source>
        <strain evidence="3">ATCC 11170 / ATH 1.1.1 / DSM 467 / LMG 4362 / NCIMB 8255 / S1</strain>
    </source>
</reference>
<evidence type="ECO:0000313" key="2">
    <source>
        <dbReference type="EMBL" id="ABC24586.1"/>
    </source>
</evidence>
<dbReference type="AlphaFoldDB" id="Q2RMQ9"/>
<sequence>MPGDPAAPAPGIAGLSAVVLSDAFERVHYALVLASAAAALGQPALLFFTLGATRALARTARPSTPPPGVTGDVSPGWRALAPSPGHDTALAQDQALAARGVADFETLLEACVALGVRFVVCEAGLRAIALTPADLRDDLPCEVAGAVTWLTETPAGAATLMV</sequence>
<evidence type="ECO:0000313" key="3">
    <source>
        <dbReference type="Proteomes" id="UP000001929"/>
    </source>
</evidence>